<dbReference type="InterPro" id="IPR011990">
    <property type="entry name" value="TPR-like_helical_dom_sf"/>
</dbReference>
<accession>A0A2T6ZJD2</accession>
<dbReference type="InterPro" id="IPR010323">
    <property type="entry name" value="DUF924"/>
</dbReference>
<evidence type="ECO:0008006" key="3">
    <source>
        <dbReference type="Google" id="ProtNLM"/>
    </source>
</evidence>
<dbReference type="OrthoDB" id="414698at2759"/>
<name>A0A2T6ZJD2_TUBBO</name>
<dbReference type="Gene3D" id="1.25.40.10">
    <property type="entry name" value="Tetratricopeptide repeat domain"/>
    <property type="match status" value="1"/>
</dbReference>
<dbReference type="Proteomes" id="UP000244722">
    <property type="component" value="Unassembled WGS sequence"/>
</dbReference>
<sequence length="226" mass="25488">MSTSTEAESIFTDEDSARILDFWFKDIPDYPSIELAAKRWFQVGAAFDDACRTNFGSLLSKISPLPAATVTTFATTPQKALSLLLLLDQFPRNINRADSGSVYTVTDPLALAVAQHATSSGLRFDLGPEGAWTGIPMRRCWLYLPFEHSEDLGAHRRAQELIEELIRDCKGGKGEEVTGDMLGFLKEHSDVLERFGRYPYRNEAIGRESTKEELEWLEKERPPWAR</sequence>
<dbReference type="Pfam" id="PF06041">
    <property type="entry name" value="DUF924"/>
    <property type="match status" value="1"/>
</dbReference>
<protein>
    <recommendedName>
        <fullName evidence="3">DUF924-domain-containing protein</fullName>
    </recommendedName>
</protein>
<reference evidence="1 2" key="1">
    <citation type="submission" date="2017-04" db="EMBL/GenBank/DDBJ databases">
        <title>Draft genome sequence of Tuber borchii Vittad., a whitish edible truffle.</title>
        <authorList>
            <consortium name="DOE Joint Genome Institute"/>
            <person name="Murat C."/>
            <person name="Kuo A."/>
            <person name="Barry K.W."/>
            <person name="Clum A."/>
            <person name="Dockter R.B."/>
            <person name="Fauchery L."/>
            <person name="Iotti M."/>
            <person name="Kohler A."/>
            <person name="Labutti K."/>
            <person name="Lindquist E.A."/>
            <person name="Lipzen A."/>
            <person name="Ohm R.A."/>
            <person name="Wang M."/>
            <person name="Grigoriev I.V."/>
            <person name="Zambonelli A."/>
            <person name="Martin F.M."/>
        </authorList>
    </citation>
    <scope>NUCLEOTIDE SEQUENCE [LARGE SCALE GENOMIC DNA]</scope>
    <source>
        <strain evidence="1 2">Tbo3840</strain>
    </source>
</reference>
<keyword evidence="2" id="KW-1185">Reference proteome</keyword>
<evidence type="ECO:0000313" key="2">
    <source>
        <dbReference type="Proteomes" id="UP000244722"/>
    </source>
</evidence>
<dbReference type="SUPFAM" id="SSF48452">
    <property type="entry name" value="TPR-like"/>
    <property type="match status" value="1"/>
</dbReference>
<proteinExistence type="predicted"/>
<organism evidence="1 2">
    <name type="scientific">Tuber borchii</name>
    <name type="common">White truffle</name>
    <dbReference type="NCBI Taxonomy" id="42251"/>
    <lineage>
        <taxon>Eukaryota</taxon>
        <taxon>Fungi</taxon>
        <taxon>Dikarya</taxon>
        <taxon>Ascomycota</taxon>
        <taxon>Pezizomycotina</taxon>
        <taxon>Pezizomycetes</taxon>
        <taxon>Pezizales</taxon>
        <taxon>Tuberaceae</taxon>
        <taxon>Tuber</taxon>
    </lineage>
</organism>
<dbReference type="Gene3D" id="1.20.58.320">
    <property type="entry name" value="TPR-like"/>
    <property type="match status" value="1"/>
</dbReference>
<dbReference type="AlphaFoldDB" id="A0A2T6ZJD2"/>
<comment type="caution">
    <text evidence="1">The sequence shown here is derived from an EMBL/GenBank/DDBJ whole genome shotgun (WGS) entry which is preliminary data.</text>
</comment>
<gene>
    <name evidence="1" type="ORF">B9Z19DRAFT_1131051</name>
</gene>
<evidence type="ECO:0000313" key="1">
    <source>
        <dbReference type="EMBL" id="PUU75600.1"/>
    </source>
</evidence>
<dbReference type="EMBL" id="NESQ01000223">
    <property type="protein sequence ID" value="PUU75600.1"/>
    <property type="molecule type" value="Genomic_DNA"/>
</dbReference>
<dbReference type="STRING" id="42251.A0A2T6ZJD2"/>